<dbReference type="RefSeq" id="XP_002904963.1">
    <property type="nucleotide sequence ID" value="XM_002904917.1"/>
</dbReference>
<dbReference type="AlphaFoldDB" id="D0N6Z6"/>
<dbReference type="InParanoid" id="D0N6Z6"/>
<name>D0N6Z6_PHYIT</name>
<dbReference type="HOGENOM" id="CLU_3110521_0_0_1"/>
<dbReference type="Proteomes" id="UP000006643">
    <property type="component" value="Unassembled WGS sequence"/>
</dbReference>
<protein>
    <submittedName>
        <fullName evidence="1">Uncharacterized protein</fullName>
    </submittedName>
</protein>
<organism evidence="1 2">
    <name type="scientific">Phytophthora infestans (strain T30-4)</name>
    <name type="common">Potato late blight agent</name>
    <dbReference type="NCBI Taxonomy" id="403677"/>
    <lineage>
        <taxon>Eukaryota</taxon>
        <taxon>Sar</taxon>
        <taxon>Stramenopiles</taxon>
        <taxon>Oomycota</taxon>
        <taxon>Peronosporomycetes</taxon>
        <taxon>Peronosporales</taxon>
        <taxon>Peronosporaceae</taxon>
        <taxon>Phytophthora</taxon>
    </lineage>
</organism>
<keyword evidence="2" id="KW-1185">Reference proteome</keyword>
<proteinExistence type="predicted"/>
<dbReference type="GeneID" id="9463797"/>
<evidence type="ECO:0000313" key="1">
    <source>
        <dbReference type="EMBL" id="EEY53345.1"/>
    </source>
</evidence>
<gene>
    <name evidence="1" type="ORF">PITG_06990</name>
</gene>
<dbReference type="EMBL" id="DS028127">
    <property type="protein sequence ID" value="EEY53345.1"/>
    <property type="molecule type" value="Genomic_DNA"/>
</dbReference>
<sequence>MDQCSPLPRNAAAGSRSARANLALEKLRVQRRWRDGIAEISLSEARSDSSA</sequence>
<evidence type="ECO:0000313" key="2">
    <source>
        <dbReference type="Proteomes" id="UP000006643"/>
    </source>
</evidence>
<dbReference type="KEGG" id="pif:PITG_06990"/>
<reference evidence="2" key="1">
    <citation type="journal article" date="2009" name="Nature">
        <title>Genome sequence and analysis of the Irish potato famine pathogen Phytophthora infestans.</title>
        <authorList>
            <consortium name="The Broad Institute Genome Sequencing Platform"/>
            <person name="Haas B.J."/>
            <person name="Kamoun S."/>
            <person name="Zody M.C."/>
            <person name="Jiang R.H."/>
            <person name="Handsaker R.E."/>
            <person name="Cano L.M."/>
            <person name="Grabherr M."/>
            <person name="Kodira C.D."/>
            <person name="Raffaele S."/>
            <person name="Torto-Alalibo T."/>
            <person name="Bozkurt T.O."/>
            <person name="Ah-Fong A.M."/>
            <person name="Alvarado L."/>
            <person name="Anderson V.L."/>
            <person name="Armstrong M.R."/>
            <person name="Avrova A."/>
            <person name="Baxter L."/>
            <person name="Beynon J."/>
            <person name="Boevink P.C."/>
            <person name="Bollmann S.R."/>
            <person name="Bos J.I."/>
            <person name="Bulone V."/>
            <person name="Cai G."/>
            <person name="Cakir C."/>
            <person name="Carrington J.C."/>
            <person name="Chawner M."/>
            <person name="Conti L."/>
            <person name="Costanzo S."/>
            <person name="Ewan R."/>
            <person name="Fahlgren N."/>
            <person name="Fischbach M.A."/>
            <person name="Fugelstad J."/>
            <person name="Gilroy E.M."/>
            <person name="Gnerre S."/>
            <person name="Green P.J."/>
            <person name="Grenville-Briggs L.J."/>
            <person name="Griffith J."/>
            <person name="Grunwald N.J."/>
            <person name="Horn K."/>
            <person name="Horner N.R."/>
            <person name="Hu C.H."/>
            <person name="Huitema E."/>
            <person name="Jeong D.H."/>
            <person name="Jones A.M."/>
            <person name="Jones J.D."/>
            <person name="Jones R.W."/>
            <person name="Karlsson E.K."/>
            <person name="Kunjeti S.G."/>
            <person name="Lamour K."/>
            <person name="Liu Z."/>
            <person name="Ma L."/>
            <person name="Maclean D."/>
            <person name="Chibucos M.C."/>
            <person name="McDonald H."/>
            <person name="McWalters J."/>
            <person name="Meijer H.J."/>
            <person name="Morgan W."/>
            <person name="Morris P.F."/>
            <person name="Munro C.A."/>
            <person name="O'Neill K."/>
            <person name="Ospina-Giraldo M."/>
            <person name="Pinzon A."/>
            <person name="Pritchard L."/>
            <person name="Ramsahoye B."/>
            <person name="Ren Q."/>
            <person name="Restrepo S."/>
            <person name="Roy S."/>
            <person name="Sadanandom A."/>
            <person name="Savidor A."/>
            <person name="Schornack S."/>
            <person name="Schwartz D.C."/>
            <person name="Schumann U.D."/>
            <person name="Schwessinger B."/>
            <person name="Seyer L."/>
            <person name="Sharpe T."/>
            <person name="Silvar C."/>
            <person name="Song J."/>
            <person name="Studholme D.J."/>
            <person name="Sykes S."/>
            <person name="Thines M."/>
            <person name="van de Vondervoort P.J."/>
            <person name="Phuntumart V."/>
            <person name="Wawra S."/>
            <person name="Weide R."/>
            <person name="Win J."/>
            <person name="Young C."/>
            <person name="Zhou S."/>
            <person name="Fry W."/>
            <person name="Meyers B.C."/>
            <person name="van West P."/>
            <person name="Ristaino J."/>
            <person name="Govers F."/>
            <person name="Birch P.R."/>
            <person name="Whisson S.C."/>
            <person name="Judelson H.S."/>
            <person name="Nusbaum C."/>
        </authorList>
    </citation>
    <scope>NUCLEOTIDE SEQUENCE [LARGE SCALE GENOMIC DNA]</scope>
    <source>
        <strain evidence="2">T30-4</strain>
    </source>
</reference>
<dbReference type="VEuPathDB" id="FungiDB:PITG_06990"/>
<accession>D0N6Z6</accession>